<feature type="chain" id="PRO_5041987375" description="SSCRP protein" evidence="1">
    <location>
        <begin position="19"/>
        <end position="115"/>
    </location>
</feature>
<sequence>MKTTTTILCVALPLLASAAPPTLNKRVMCNVFNNDGAVHCRSSPKFSAKSVTTIGDGDAWDFSCYKSGDCYEGVCSWDYNWELKCYINGFYTSDQCNSSNALSSLTISSSETDNL</sequence>
<name>A0AAE1IHH3_9HYPO</name>
<feature type="signal peptide" evidence="1">
    <location>
        <begin position="1"/>
        <end position="18"/>
    </location>
</feature>
<dbReference type="GeneID" id="87919185"/>
<evidence type="ECO:0000313" key="2">
    <source>
        <dbReference type="EMBL" id="KAK4075169.1"/>
    </source>
</evidence>
<keyword evidence="3" id="KW-1185">Reference proteome</keyword>
<evidence type="ECO:0008006" key="4">
    <source>
        <dbReference type="Google" id="ProtNLM"/>
    </source>
</evidence>
<dbReference type="RefSeq" id="XP_062756413.1">
    <property type="nucleotide sequence ID" value="XM_062899280.1"/>
</dbReference>
<proteinExistence type="predicted"/>
<accession>A0AAE1IHH3</accession>
<gene>
    <name evidence="2" type="ORF">Triagg1_4833</name>
</gene>
<keyword evidence="1" id="KW-0732">Signal</keyword>
<comment type="caution">
    <text evidence="2">The sequence shown here is derived from an EMBL/GenBank/DDBJ whole genome shotgun (WGS) entry which is preliminary data.</text>
</comment>
<dbReference type="EMBL" id="JAWRVG010000015">
    <property type="protein sequence ID" value="KAK4075169.1"/>
    <property type="molecule type" value="Genomic_DNA"/>
</dbReference>
<evidence type="ECO:0000256" key="1">
    <source>
        <dbReference type="SAM" id="SignalP"/>
    </source>
</evidence>
<protein>
    <recommendedName>
        <fullName evidence="4">SSCRP protein</fullName>
    </recommendedName>
</protein>
<dbReference type="Proteomes" id="UP001273209">
    <property type="component" value="Unassembled WGS sequence"/>
</dbReference>
<dbReference type="AlphaFoldDB" id="A0AAE1IHH3"/>
<reference evidence="2" key="1">
    <citation type="submission" date="2023-11" db="EMBL/GenBank/DDBJ databases">
        <title>The genome sequences of three competitors of mushroom-forming fungi.</title>
        <authorList>
            <person name="Beijen E."/>
            <person name="Ohm R.A."/>
        </authorList>
    </citation>
    <scope>NUCLEOTIDE SEQUENCE</scope>
    <source>
        <strain evidence="2">CBS 100526</strain>
    </source>
</reference>
<evidence type="ECO:0000313" key="3">
    <source>
        <dbReference type="Proteomes" id="UP001273209"/>
    </source>
</evidence>
<organism evidence="2 3">
    <name type="scientific">Trichoderma aggressivum f. europaeum</name>
    <dbReference type="NCBI Taxonomy" id="173218"/>
    <lineage>
        <taxon>Eukaryota</taxon>
        <taxon>Fungi</taxon>
        <taxon>Dikarya</taxon>
        <taxon>Ascomycota</taxon>
        <taxon>Pezizomycotina</taxon>
        <taxon>Sordariomycetes</taxon>
        <taxon>Hypocreomycetidae</taxon>
        <taxon>Hypocreales</taxon>
        <taxon>Hypocreaceae</taxon>
        <taxon>Trichoderma</taxon>
    </lineage>
</organism>